<evidence type="ECO:0000313" key="6">
    <source>
        <dbReference type="EMBL" id="WXB18767.1"/>
    </source>
</evidence>
<dbReference type="InterPro" id="IPR014030">
    <property type="entry name" value="Ketoacyl_synth_N"/>
</dbReference>
<keyword evidence="3" id="KW-0808">Transferase</keyword>
<evidence type="ECO:0000256" key="2">
    <source>
        <dbReference type="ARBA" id="ARBA00022553"/>
    </source>
</evidence>
<evidence type="ECO:0000256" key="4">
    <source>
        <dbReference type="SAM" id="MobiDB-lite"/>
    </source>
</evidence>
<keyword evidence="1" id="KW-0596">Phosphopantetheine</keyword>
<dbReference type="Pfam" id="PF02801">
    <property type="entry name" value="Ketoacyl-synt_C"/>
    <property type="match status" value="1"/>
</dbReference>
<dbReference type="InterPro" id="IPR020841">
    <property type="entry name" value="PKS_Beta-ketoAc_synthase_dom"/>
</dbReference>
<organism evidence="6 7">
    <name type="scientific">Pendulispora albinea</name>
    <dbReference type="NCBI Taxonomy" id="2741071"/>
    <lineage>
        <taxon>Bacteria</taxon>
        <taxon>Pseudomonadati</taxon>
        <taxon>Myxococcota</taxon>
        <taxon>Myxococcia</taxon>
        <taxon>Myxococcales</taxon>
        <taxon>Sorangiineae</taxon>
        <taxon>Pendulisporaceae</taxon>
        <taxon>Pendulispora</taxon>
    </lineage>
</organism>
<dbReference type="SMART" id="SM00827">
    <property type="entry name" value="PKS_AT"/>
    <property type="match status" value="1"/>
</dbReference>
<dbReference type="SUPFAM" id="SSF56214">
    <property type="entry name" value="4'-phosphopantetheinyl transferase"/>
    <property type="match status" value="2"/>
</dbReference>
<dbReference type="PROSITE" id="PS52004">
    <property type="entry name" value="KS3_2"/>
    <property type="match status" value="1"/>
</dbReference>
<evidence type="ECO:0000313" key="7">
    <source>
        <dbReference type="Proteomes" id="UP001370348"/>
    </source>
</evidence>
<dbReference type="SUPFAM" id="SSF53901">
    <property type="entry name" value="Thiolase-like"/>
    <property type="match status" value="1"/>
</dbReference>
<reference evidence="6 7" key="1">
    <citation type="submission" date="2021-12" db="EMBL/GenBank/DDBJ databases">
        <title>Discovery of the Pendulisporaceae a myxobacterial family with distinct sporulation behavior and unique specialized metabolism.</title>
        <authorList>
            <person name="Garcia R."/>
            <person name="Popoff A."/>
            <person name="Bader C.D."/>
            <person name="Loehr J."/>
            <person name="Walesch S."/>
            <person name="Walt C."/>
            <person name="Boldt J."/>
            <person name="Bunk B."/>
            <person name="Haeckl F.J.F.P.J."/>
            <person name="Gunesch A.P."/>
            <person name="Birkelbach J."/>
            <person name="Nuebel U."/>
            <person name="Pietschmann T."/>
            <person name="Bach T."/>
            <person name="Mueller R."/>
        </authorList>
    </citation>
    <scope>NUCLEOTIDE SEQUENCE [LARGE SCALE GENOMIC DNA]</scope>
    <source>
        <strain evidence="6 7">MSr11954</strain>
    </source>
</reference>
<dbReference type="CDD" id="cd00833">
    <property type="entry name" value="PKS"/>
    <property type="match status" value="1"/>
</dbReference>
<gene>
    <name evidence="6" type="ORF">LZC94_16205</name>
</gene>
<dbReference type="InterPro" id="IPR016035">
    <property type="entry name" value="Acyl_Trfase/lysoPLipase"/>
</dbReference>
<keyword evidence="2" id="KW-0597">Phosphoprotein</keyword>
<name>A0ABZ2M8E2_9BACT</name>
<evidence type="ECO:0000259" key="5">
    <source>
        <dbReference type="PROSITE" id="PS52004"/>
    </source>
</evidence>
<dbReference type="InterPro" id="IPR016039">
    <property type="entry name" value="Thiolase-like"/>
</dbReference>
<dbReference type="PANTHER" id="PTHR43775">
    <property type="entry name" value="FATTY ACID SYNTHASE"/>
    <property type="match status" value="1"/>
</dbReference>
<dbReference type="Pfam" id="PF01648">
    <property type="entry name" value="ACPS"/>
    <property type="match status" value="1"/>
</dbReference>
<dbReference type="InterPro" id="IPR032821">
    <property type="entry name" value="PKS_assoc"/>
</dbReference>
<evidence type="ECO:0000256" key="3">
    <source>
        <dbReference type="ARBA" id="ARBA00022679"/>
    </source>
</evidence>
<dbReference type="InterPro" id="IPR018201">
    <property type="entry name" value="Ketoacyl_synth_AS"/>
</dbReference>
<dbReference type="PANTHER" id="PTHR43775:SF37">
    <property type="entry name" value="SI:DKEY-61P9.11"/>
    <property type="match status" value="1"/>
</dbReference>
<dbReference type="Gene3D" id="3.40.366.10">
    <property type="entry name" value="Malonyl-Coenzyme A Acyl Carrier Protein, domain 2"/>
    <property type="match status" value="1"/>
</dbReference>
<dbReference type="InterPro" id="IPR008278">
    <property type="entry name" value="4-PPantetheinyl_Trfase_dom"/>
</dbReference>
<proteinExistence type="predicted"/>
<dbReference type="Pfam" id="PF16197">
    <property type="entry name" value="KAsynt_C_assoc"/>
    <property type="match status" value="1"/>
</dbReference>
<feature type="domain" description="Ketosynthase family 3 (KS3)" evidence="5">
    <location>
        <begin position="5"/>
        <end position="460"/>
    </location>
</feature>
<dbReference type="SUPFAM" id="SSF52151">
    <property type="entry name" value="FabD/lysophospholipase-like"/>
    <property type="match status" value="1"/>
</dbReference>
<sequence length="1505" mass="162204">MSERQEPVAIVGMACLFPGAPDLDTYYRNLREGRDAITAVSPSRIDPVFFDRNVRASDRFYCQRGGFIDDLARFDAAGFGVMPLAARGAEPDQLLALEVAAQALGDAGYRDRPFARDRTAVIVGRGGYAGAGRTRLEQHVRAAEQIVTTLRALLPDLDETTLARVKAEFQSQVGAAGEGAAIGLVPNLAASRIAHRLDLHGPAFTVDAACASALVAVDQGCTELRSRRCDVVMAGGVHLCQDEAFWSVFCQLGALSPTETIRPFDRRADGLLIGEGIGMFILKRLEDAERADDRIYAVVRGCGTSSDGRGATLLSPSVEGQVLALERAWREADLDPASVGLLEAHGTGTPAGDAAELTTLARVFGRAEGSAPRAVAGSVKSMIGHAMPAAGAAGLIKAALAVYHGELLPSLHCDEPSKLLDATRFRVLPRTEPWESPVPRRAGINAFGFGGINAHVVIEQHAARRRVTGALGSTSAIHPARGVSPVPPRGSAGAGEPNKADTDRVALFSAAALPELLDDLANARERTRGGPARIAIFDPTPERIERARTIASRGKPWRGRDGIFFAPEGLLSAGGTLAFLFPGVDASFEPRVDDLAEYFDVPLPPHMRPQNLYETGVGIIGVNRLLDGTLRRLGIVPKDVAGHSIGEWSGMIATGITPEGAVDAFVANLGPDKLKVPGVVFAAAGCSMERAEAAMAGLQEIALSHDNCPHQVIFCGREESVDVALARLKEDSVLCQKLPFQSGFHSPLFADYLGPHREHLELLAIGSPKAPLWSATTCAPYPKAPDDIRALALEHLVAPVRFRQLISALHAQGTRVFVQVGTGSLVGFVEDTLRGQPHLAIASNVKDRSGLSQLRRVLASLFVEGADIGLAYRGQKLLPEEPALTLPPPSKEGASVRPPAPRTVPMALALGVPLVRKMAPLERSSAHTPTPSLPRGLDAAGTAPTGLDARVAPMAPPAPAAGTMGRRPSHDTLPEGHPLAAEFAENLSAMVDAQREILTLLATPAARPRQVDLVRTLSIETMPSLIDHAFYRQPKGWSVLSDLHPVVPMTTLVDLMIEHAEHTVPGRAAVALEDVRAYRWLAISKPVELPIQCRYDGKDRVHVRLGDYSEATVILADRYEPAPPDDTAPLAGAAPAPIDARTLYDDRWMFHGPQFQGVVDVGIMGEGGIRGVLEVGEARGAFLDNAGQLFGYWVMARYETNRLAMPVRIGKVNLYGPHPPPGERFSCTVRIRSIDDKSVVADLTLGRGGRAWAVIESWEDRRFDSDPRFWNMLIWPEKSYLGALQPEGFVLFEDPYRAAPTRDQMARRILGEAERADYERQGPRKQRAWLTGRAAAKDAVRELLGRLGHGPLFPVEVTLSNEPSGRPIVHTRTPHDIRVSIAHKDDTAVAIARIGVDVGIDIERIEPRSESFAELSFTAEELRLVADEPREIGWTRLWAAKEAVAKARGTGLEGAPLRFPVRDRVGERLLVGGDNPSSTDRTGLWVDTKRHGNFIIGWTVHERTK</sequence>
<feature type="region of interest" description="Disordered" evidence="4">
    <location>
        <begin position="476"/>
        <end position="499"/>
    </location>
</feature>
<keyword evidence="7" id="KW-1185">Reference proteome</keyword>
<feature type="region of interest" description="Disordered" evidence="4">
    <location>
        <begin position="923"/>
        <end position="976"/>
    </location>
</feature>
<evidence type="ECO:0000256" key="1">
    <source>
        <dbReference type="ARBA" id="ARBA00022450"/>
    </source>
</evidence>
<dbReference type="InterPro" id="IPR050091">
    <property type="entry name" value="PKS_NRPS_Biosynth_Enz"/>
</dbReference>
<dbReference type="InterPro" id="IPR037143">
    <property type="entry name" value="4-PPantetheinyl_Trfase_dom_sf"/>
</dbReference>
<dbReference type="RefSeq" id="WP_394828394.1">
    <property type="nucleotide sequence ID" value="NZ_CP089984.1"/>
</dbReference>
<dbReference type="Gene3D" id="3.10.129.110">
    <property type="entry name" value="Polyketide synthase dehydratase"/>
    <property type="match status" value="1"/>
</dbReference>
<dbReference type="InterPro" id="IPR001227">
    <property type="entry name" value="Ac_transferase_dom_sf"/>
</dbReference>
<dbReference type="PROSITE" id="PS00606">
    <property type="entry name" value="KS3_1"/>
    <property type="match status" value="1"/>
</dbReference>
<dbReference type="Gene3D" id="3.90.470.20">
    <property type="entry name" value="4'-phosphopantetheinyl transferase domain"/>
    <property type="match status" value="2"/>
</dbReference>
<dbReference type="Proteomes" id="UP001370348">
    <property type="component" value="Chromosome"/>
</dbReference>
<dbReference type="InterPro" id="IPR042104">
    <property type="entry name" value="PKS_dehydratase_sf"/>
</dbReference>
<dbReference type="Gene3D" id="3.40.47.10">
    <property type="match status" value="1"/>
</dbReference>
<feature type="region of interest" description="Disordered" evidence="4">
    <location>
        <begin position="881"/>
        <end position="901"/>
    </location>
</feature>
<accession>A0ABZ2M8E2</accession>
<dbReference type="EMBL" id="CP089984">
    <property type="protein sequence ID" value="WXB18767.1"/>
    <property type="molecule type" value="Genomic_DNA"/>
</dbReference>
<dbReference type="Pfam" id="PF00698">
    <property type="entry name" value="Acyl_transf_1"/>
    <property type="match status" value="1"/>
</dbReference>
<dbReference type="SMART" id="SM00825">
    <property type="entry name" value="PKS_KS"/>
    <property type="match status" value="1"/>
</dbReference>
<dbReference type="InterPro" id="IPR014043">
    <property type="entry name" value="Acyl_transferase_dom"/>
</dbReference>
<dbReference type="InterPro" id="IPR014031">
    <property type="entry name" value="Ketoacyl_synth_C"/>
</dbReference>
<protein>
    <submittedName>
        <fullName evidence="6">Polyketide synthase dehydratase domain-containing protein</fullName>
    </submittedName>
</protein>
<dbReference type="Pfam" id="PF00109">
    <property type="entry name" value="ketoacyl-synt"/>
    <property type="match status" value="1"/>
</dbReference>